<accession>A0A285P2S4</accession>
<reference evidence="2" key="1">
    <citation type="submission" date="2017-09" db="EMBL/GenBank/DDBJ databases">
        <authorList>
            <person name="Varghese N."/>
            <person name="Submissions S."/>
        </authorList>
    </citation>
    <scope>NUCLEOTIDE SEQUENCE [LARGE SCALE GENOMIC DNA]</scope>
    <source>
        <strain evidence="2">CGMCC 1.8913</strain>
    </source>
</reference>
<sequence length="102" mass="11945">MNYICPVCGFESLLEPAYNEFDEASYEICLCCQFQFGVDDDVELDNGEFMKREDTLKLYRTKWLKDGARVFDPSDYPEEFQSDGKVKPEALRRQLKNINIVL</sequence>
<dbReference type="EMBL" id="OBEK01000004">
    <property type="protein sequence ID" value="SNZ16049.1"/>
    <property type="molecule type" value="Genomic_DNA"/>
</dbReference>
<organism evidence="1 2">
    <name type="scientific">Terribacillus aidingensis</name>
    <dbReference type="NCBI Taxonomy" id="586416"/>
    <lineage>
        <taxon>Bacteria</taxon>
        <taxon>Bacillati</taxon>
        <taxon>Bacillota</taxon>
        <taxon>Bacilli</taxon>
        <taxon>Bacillales</taxon>
        <taxon>Bacillaceae</taxon>
        <taxon>Terribacillus</taxon>
    </lineage>
</organism>
<keyword evidence="2" id="KW-1185">Reference proteome</keyword>
<dbReference type="AlphaFoldDB" id="A0A285P2S4"/>
<proteinExistence type="predicted"/>
<evidence type="ECO:0008006" key="3">
    <source>
        <dbReference type="Google" id="ProtNLM"/>
    </source>
</evidence>
<evidence type="ECO:0000313" key="1">
    <source>
        <dbReference type="EMBL" id="SNZ16049.1"/>
    </source>
</evidence>
<dbReference type="RefSeq" id="WP_218839530.1">
    <property type="nucleotide sequence ID" value="NZ_OBEK01000004.1"/>
</dbReference>
<dbReference type="Proteomes" id="UP000219356">
    <property type="component" value="Unassembled WGS sequence"/>
</dbReference>
<name>A0A285P2S4_9BACI</name>
<protein>
    <recommendedName>
        <fullName evidence="3">Cysteine-rich CPCC</fullName>
    </recommendedName>
</protein>
<evidence type="ECO:0000313" key="2">
    <source>
        <dbReference type="Proteomes" id="UP000219356"/>
    </source>
</evidence>
<gene>
    <name evidence="1" type="ORF">SAMN05421503_2842</name>
</gene>